<reference evidence="1 2" key="1">
    <citation type="journal article" date="2018" name="Nat. Genet.">
        <title>The Rosa genome provides new insights in the design of modern roses.</title>
        <authorList>
            <person name="Bendahmane M."/>
        </authorList>
    </citation>
    <scope>NUCLEOTIDE SEQUENCE [LARGE SCALE GENOMIC DNA]</scope>
    <source>
        <strain evidence="2">cv. Old Blush</strain>
    </source>
</reference>
<protein>
    <submittedName>
        <fullName evidence="1">Uncharacterized protein</fullName>
    </submittedName>
</protein>
<name>A0A2P6S4Z9_ROSCH</name>
<organism evidence="1 2">
    <name type="scientific">Rosa chinensis</name>
    <name type="common">China rose</name>
    <dbReference type="NCBI Taxonomy" id="74649"/>
    <lineage>
        <taxon>Eukaryota</taxon>
        <taxon>Viridiplantae</taxon>
        <taxon>Streptophyta</taxon>
        <taxon>Embryophyta</taxon>
        <taxon>Tracheophyta</taxon>
        <taxon>Spermatophyta</taxon>
        <taxon>Magnoliopsida</taxon>
        <taxon>eudicotyledons</taxon>
        <taxon>Gunneridae</taxon>
        <taxon>Pentapetalae</taxon>
        <taxon>rosids</taxon>
        <taxon>fabids</taxon>
        <taxon>Rosales</taxon>
        <taxon>Rosaceae</taxon>
        <taxon>Rosoideae</taxon>
        <taxon>Rosoideae incertae sedis</taxon>
        <taxon>Rosa</taxon>
    </lineage>
</organism>
<dbReference type="Proteomes" id="UP000238479">
    <property type="component" value="Chromosome 2"/>
</dbReference>
<dbReference type="EMBL" id="PDCK01000040">
    <property type="protein sequence ID" value="PRQ53761.1"/>
    <property type="molecule type" value="Genomic_DNA"/>
</dbReference>
<dbReference type="Gramene" id="PRQ53761">
    <property type="protein sequence ID" value="PRQ53761"/>
    <property type="gene ID" value="RchiOBHm_Chr2g0170051"/>
</dbReference>
<sequence length="73" mass="8528">MKSCDASSIDINPIVFGYHQRRDGEGGESFLDQHRISDVLSTKFHHRLDTECFRIVVKYRLEITEAKAMPFHF</sequence>
<accession>A0A2P6S4Z9</accession>
<dbReference type="AlphaFoldDB" id="A0A2P6S4Z9"/>
<evidence type="ECO:0000313" key="1">
    <source>
        <dbReference type="EMBL" id="PRQ53761.1"/>
    </source>
</evidence>
<keyword evidence="2" id="KW-1185">Reference proteome</keyword>
<comment type="caution">
    <text evidence="1">The sequence shown here is derived from an EMBL/GenBank/DDBJ whole genome shotgun (WGS) entry which is preliminary data.</text>
</comment>
<evidence type="ECO:0000313" key="2">
    <source>
        <dbReference type="Proteomes" id="UP000238479"/>
    </source>
</evidence>
<gene>
    <name evidence="1" type="ORF">RchiOBHm_Chr2g0170051</name>
</gene>
<proteinExistence type="predicted"/>